<organism evidence="2 3">
    <name type="scientific">Pleurodeles waltl</name>
    <name type="common">Iberian ribbed newt</name>
    <dbReference type="NCBI Taxonomy" id="8319"/>
    <lineage>
        <taxon>Eukaryota</taxon>
        <taxon>Metazoa</taxon>
        <taxon>Chordata</taxon>
        <taxon>Craniata</taxon>
        <taxon>Vertebrata</taxon>
        <taxon>Euteleostomi</taxon>
        <taxon>Amphibia</taxon>
        <taxon>Batrachia</taxon>
        <taxon>Caudata</taxon>
        <taxon>Salamandroidea</taxon>
        <taxon>Salamandridae</taxon>
        <taxon>Pleurodelinae</taxon>
        <taxon>Pleurodeles</taxon>
    </lineage>
</organism>
<evidence type="ECO:0000313" key="2">
    <source>
        <dbReference type="EMBL" id="KAJ1110492.1"/>
    </source>
</evidence>
<evidence type="ECO:0000256" key="1">
    <source>
        <dbReference type="SAM" id="MobiDB-lite"/>
    </source>
</evidence>
<keyword evidence="3" id="KW-1185">Reference proteome</keyword>
<name>A0AAV7N7G9_PLEWA</name>
<dbReference type="Proteomes" id="UP001066276">
    <property type="component" value="Chromosome 9"/>
</dbReference>
<protein>
    <submittedName>
        <fullName evidence="2">Uncharacterized protein</fullName>
    </submittedName>
</protein>
<reference evidence="2" key="1">
    <citation type="journal article" date="2022" name="bioRxiv">
        <title>Sequencing and chromosome-scale assembly of the giantPleurodeles waltlgenome.</title>
        <authorList>
            <person name="Brown T."/>
            <person name="Elewa A."/>
            <person name="Iarovenko S."/>
            <person name="Subramanian E."/>
            <person name="Araus A.J."/>
            <person name="Petzold A."/>
            <person name="Susuki M."/>
            <person name="Suzuki K.-i.T."/>
            <person name="Hayashi T."/>
            <person name="Toyoda A."/>
            <person name="Oliveira C."/>
            <person name="Osipova E."/>
            <person name="Leigh N.D."/>
            <person name="Simon A."/>
            <person name="Yun M.H."/>
        </authorList>
    </citation>
    <scope>NUCLEOTIDE SEQUENCE</scope>
    <source>
        <strain evidence="2">20211129_DDA</strain>
        <tissue evidence="2">Liver</tissue>
    </source>
</reference>
<gene>
    <name evidence="2" type="ORF">NDU88_007843</name>
</gene>
<dbReference type="AlphaFoldDB" id="A0AAV7N7G9"/>
<proteinExistence type="predicted"/>
<evidence type="ECO:0000313" key="3">
    <source>
        <dbReference type="Proteomes" id="UP001066276"/>
    </source>
</evidence>
<feature type="region of interest" description="Disordered" evidence="1">
    <location>
        <begin position="1"/>
        <end position="21"/>
    </location>
</feature>
<sequence length="89" mass="9598">MTGVPEGLRSPSEVAVSEPRESLIRCSRSQLPQSTRSMAESERSWPLPHVVGSHLKDTDGCLQDRSALGAWTPTAPFATLRPPELSASV</sequence>
<comment type="caution">
    <text evidence="2">The sequence shown here is derived from an EMBL/GenBank/DDBJ whole genome shotgun (WGS) entry which is preliminary data.</text>
</comment>
<accession>A0AAV7N7G9</accession>
<dbReference type="EMBL" id="JANPWB010000013">
    <property type="protein sequence ID" value="KAJ1110492.1"/>
    <property type="molecule type" value="Genomic_DNA"/>
</dbReference>